<comment type="caution">
    <text evidence="10">The sequence shown here is derived from an EMBL/GenBank/DDBJ whole genome shotgun (WGS) entry which is preliminary data.</text>
</comment>
<dbReference type="InterPro" id="IPR008921">
    <property type="entry name" value="DNA_pol3_clamp-load_cplx_C"/>
</dbReference>
<keyword evidence="11" id="KW-1185">Reference proteome</keyword>
<dbReference type="Gene3D" id="3.40.50.300">
    <property type="entry name" value="P-loop containing nucleotide triphosphate hydrolases"/>
    <property type="match status" value="1"/>
</dbReference>
<evidence type="ECO:0000256" key="8">
    <source>
        <dbReference type="ARBA" id="ARBA00049244"/>
    </source>
</evidence>
<evidence type="ECO:0000256" key="1">
    <source>
        <dbReference type="ARBA" id="ARBA00012417"/>
    </source>
</evidence>
<comment type="similarity">
    <text evidence="7">Belongs to the DNA polymerase HolA subunit family.</text>
</comment>
<dbReference type="EC" id="2.7.7.7" evidence="1"/>
<dbReference type="InterPro" id="IPR010372">
    <property type="entry name" value="DNA_pol3_delta_N"/>
</dbReference>
<keyword evidence="3" id="KW-0808">Transferase</keyword>
<evidence type="ECO:0000256" key="2">
    <source>
        <dbReference type="ARBA" id="ARBA00017703"/>
    </source>
</evidence>
<dbReference type="PANTHER" id="PTHR34388:SF1">
    <property type="entry name" value="DNA POLYMERASE III SUBUNIT DELTA"/>
    <property type="match status" value="1"/>
</dbReference>
<protein>
    <recommendedName>
        <fullName evidence="2">DNA polymerase III subunit delta</fullName>
        <ecNumber evidence="1">2.7.7.7</ecNumber>
    </recommendedName>
</protein>
<dbReference type="InterPro" id="IPR027417">
    <property type="entry name" value="P-loop_NTPase"/>
</dbReference>
<comment type="catalytic activity">
    <reaction evidence="8">
        <text>DNA(n) + a 2'-deoxyribonucleoside 5'-triphosphate = DNA(n+1) + diphosphate</text>
        <dbReference type="Rhea" id="RHEA:22508"/>
        <dbReference type="Rhea" id="RHEA-COMP:17339"/>
        <dbReference type="Rhea" id="RHEA-COMP:17340"/>
        <dbReference type="ChEBI" id="CHEBI:33019"/>
        <dbReference type="ChEBI" id="CHEBI:61560"/>
        <dbReference type="ChEBI" id="CHEBI:173112"/>
        <dbReference type="EC" id="2.7.7.7"/>
    </reaction>
</comment>
<dbReference type="Gene3D" id="1.20.272.10">
    <property type="match status" value="1"/>
</dbReference>
<dbReference type="NCBIfam" id="TIGR01128">
    <property type="entry name" value="holA"/>
    <property type="match status" value="1"/>
</dbReference>
<evidence type="ECO:0000256" key="7">
    <source>
        <dbReference type="ARBA" id="ARBA00034754"/>
    </source>
</evidence>
<dbReference type="EMBL" id="JAMTCJ010000003">
    <property type="protein sequence ID" value="MCP2177156.1"/>
    <property type="molecule type" value="Genomic_DNA"/>
</dbReference>
<evidence type="ECO:0000256" key="5">
    <source>
        <dbReference type="ARBA" id="ARBA00022705"/>
    </source>
</evidence>
<evidence type="ECO:0000256" key="3">
    <source>
        <dbReference type="ARBA" id="ARBA00022679"/>
    </source>
</evidence>
<keyword evidence="6" id="KW-0239">DNA-directed DNA polymerase</keyword>
<evidence type="ECO:0000256" key="6">
    <source>
        <dbReference type="ARBA" id="ARBA00022932"/>
    </source>
</evidence>
<keyword evidence="5" id="KW-0235">DNA replication</keyword>
<dbReference type="PANTHER" id="PTHR34388">
    <property type="entry name" value="DNA POLYMERASE III SUBUNIT DELTA"/>
    <property type="match status" value="1"/>
</dbReference>
<proteinExistence type="inferred from homology"/>
<evidence type="ECO:0000313" key="11">
    <source>
        <dbReference type="Proteomes" id="UP001206895"/>
    </source>
</evidence>
<reference evidence="10 11" key="1">
    <citation type="submission" date="2022-06" db="EMBL/GenBank/DDBJ databases">
        <title>Genomic Encyclopedia of Archaeal and Bacterial Type Strains, Phase II (KMG-II): from individual species to whole genera.</title>
        <authorList>
            <person name="Goeker M."/>
        </authorList>
    </citation>
    <scope>NUCLEOTIDE SEQUENCE [LARGE SCALE GENOMIC DNA]</scope>
    <source>
        <strain evidence="10 11">DSM 44693</strain>
    </source>
</reference>
<dbReference type="SUPFAM" id="SSF52540">
    <property type="entry name" value="P-loop containing nucleoside triphosphate hydrolases"/>
    <property type="match status" value="1"/>
</dbReference>
<name>A0ABT1HG02_9NOCA</name>
<dbReference type="Pfam" id="PF06144">
    <property type="entry name" value="DNA_pol3_delta"/>
    <property type="match status" value="1"/>
</dbReference>
<keyword evidence="4" id="KW-0548">Nucleotidyltransferase</keyword>
<gene>
    <name evidence="10" type="ORF">LX13_002984</name>
</gene>
<evidence type="ECO:0000259" key="9">
    <source>
        <dbReference type="Pfam" id="PF06144"/>
    </source>
</evidence>
<sequence>MADVTDRLHLLLGDDEFLVERATAAIRKQVNAETGTDVPITRVRAGDVSEYELAEMLSPSLFADERMVIVESAADAGKEPAALITSAAQSLPEGITLLVAHTGGGRTKSMVGALKSAGAQVHECVGLKWPEERVRFVKAEFARLKVRVSAEVVAQVVESVGADLRELAAACGQLVSDTGGKVDAAAIATYYSGRPETKGFDVADRAITGDKAGALETLSWAEHHGVPHVVIADALGEAVHAIARVKGLGTMDQYSAASEVGMSPGRLKRVQSQARAWNAESIASALMVVSTLNGDVKGQAADADYSLQRAVGLVADLKPTRHR</sequence>
<dbReference type="Proteomes" id="UP001206895">
    <property type="component" value="Unassembled WGS sequence"/>
</dbReference>
<evidence type="ECO:0000313" key="10">
    <source>
        <dbReference type="EMBL" id="MCP2177156.1"/>
    </source>
</evidence>
<dbReference type="SUPFAM" id="SSF48019">
    <property type="entry name" value="post-AAA+ oligomerization domain-like"/>
    <property type="match status" value="1"/>
</dbReference>
<accession>A0ABT1HG02</accession>
<organism evidence="10 11">
    <name type="scientific">Williamsia maris</name>
    <dbReference type="NCBI Taxonomy" id="72806"/>
    <lineage>
        <taxon>Bacteria</taxon>
        <taxon>Bacillati</taxon>
        <taxon>Actinomycetota</taxon>
        <taxon>Actinomycetes</taxon>
        <taxon>Mycobacteriales</taxon>
        <taxon>Nocardiaceae</taxon>
        <taxon>Williamsia</taxon>
    </lineage>
</organism>
<feature type="domain" description="DNA polymerase III delta N-terminal" evidence="9">
    <location>
        <begin position="9"/>
        <end position="80"/>
    </location>
</feature>
<dbReference type="InterPro" id="IPR005790">
    <property type="entry name" value="DNA_polIII_delta"/>
</dbReference>
<evidence type="ECO:0000256" key="4">
    <source>
        <dbReference type="ARBA" id="ARBA00022695"/>
    </source>
</evidence>